<dbReference type="SUPFAM" id="SSF52540">
    <property type="entry name" value="P-loop containing nucleoside triphosphate hydrolases"/>
    <property type="match status" value="1"/>
</dbReference>
<evidence type="ECO:0008006" key="3">
    <source>
        <dbReference type="Google" id="ProtNLM"/>
    </source>
</evidence>
<proteinExistence type="predicted"/>
<name>A0AB37HD43_9BACI</name>
<evidence type="ECO:0000313" key="2">
    <source>
        <dbReference type="Proteomes" id="UP000595512"/>
    </source>
</evidence>
<dbReference type="KEGG" id="hspo:JGZ69_00235"/>
<dbReference type="InterPro" id="IPR027417">
    <property type="entry name" value="P-loop_NTPase"/>
</dbReference>
<protein>
    <recommendedName>
        <fullName evidence="3">AAA domain-containing protein</fullName>
    </recommendedName>
</protein>
<dbReference type="Gene3D" id="3.40.50.300">
    <property type="entry name" value="P-loop containing nucleotide triphosphate hydrolases"/>
    <property type="match status" value="1"/>
</dbReference>
<evidence type="ECO:0000313" key="1">
    <source>
        <dbReference type="EMBL" id="QQX25496.1"/>
    </source>
</evidence>
<dbReference type="Proteomes" id="UP000595512">
    <property type="component" value="Chromosome"/>
</dbReference>
<organism evidence="1 2">
    <name type="scientific">Heyndrickxia sporothermodurans</name>
    <dbReference type="NCBI Taxonomy" id="46224"/>
    <lineage>
        <taxon>Bacteria</taxon>
        <taxon>Bacillati</taxon>
        <taxon>Bacillota</taxon>
        <taxon>Bacilli</taxon>
        <taxon>Bacillales</taxon>
        <taxon>Bacillaceae</taxon>
        <taxon>Heyndrickxia</taxon>
    </lineage>
</organism>
<dbReference type="RefSeq" id="WP_202299803.1">
    <property type="nucleotide sequence ID" value="NZ_CP066701.1"/>
</dbReference>
<sequence length="313" mass="36184">MLSNTYEPKLEKNVKAICDSRDIVLIPSRLMWEQIIELIELSINPSKEKNSNVFTFFSSIGNVGTTSTCLSVGQILQKHTNAKIGVLLLNAWDDGTDQIDYKGSYLDDIKSKLSGQLIQSESEFLSCFHMMEKDSLYILGGNRNTRMERLFTKEEIHYLIQKSKEIFDIVLIDCGCHFDNAVMVQSLMESDLRFLVVNQQSKAIKKFNYIYNDVLYPLGYKHSDFLMVINQYQDEVYLPSSKEINKEINVPMITAIERNQYGILSEQEQKILISYNDELYRESIIIIAKSISAKVNIDFIQGEEKKKKRFFGR</sequence>
<accession>A0AB37HD43</accession>
<gene>
    <name evidence="1" type="ORF">JGZ69_00235</name>
</gene>
<reference evidence="1 2" key="1">
    <citation type="submission" date="2020-12" db="EMBL/GenBank/DDBJ databases">
        <title>Taxonomic evaluation of the Bacillus sporothermodurans group of bacteria based on whole genome sequences.</title>
        <authorList>
            <person name="Fiedler G."/>
            <person name="Herbstmann A.-D."/>
            <person name="Doll E."/>
            <person name="Wenning M."/>
            <person name="Brinks E."/>
            <person name="Kabisch J."/>
            <person name="Breitenwieser F."/>
            <person name="Lappann M."/>
            <person name="Boehnlein C."/>
            <person name="Franz C."/>
        </authorList>
    </citation>
    <scope>NUCLEOTIDE SEQUENCE [LARGE SCALE GENOMIC DNA]</scope>
    <source>
        <strain evidence="1 2">DSM 10599</strain>
    </source>
</reference>
<dbReference type="AlphaFoldDB" id="A0AB37HD43"/>
<dbReference type="EMBL" id="CP066701">
    <property type="protein sequence ID" value="QQX25496.1"/>
    <property type="molecule type" value="Genomic_DNA"/>
</dbReference>